<dbReference type="Proteomes" id="UP000322634">
    <property type="component" value="Unassembled WGS sequence"/>
</dbReference>
<evidence type="ECO:0000313" key="2">
    <source>
        <dbReference type="EMBL" id="TYC15016.1"/>
    </source>
</evidence>
<accession>A0A5D0UB89</accession>
<evidence type="ECO:0008006" key="4">
    <source>
        <dbReference type="Google" id="ProtNLM"/>
    </source>
</evidence>
<dbReference type="AlphaFoldDB" id="A0A5D0UB89"/>
<keyword evidence="3" id="KW-1185">Reference proteome</keyword>
<organism evidence="2 3">
    <name type="scientific">Actinomadura syzygii</name>
    <dbReference type="NCBI Taxonomy" id="1427538"/>
    <lineage>
        <taxon>Bacteria</taxon>
        <taxon>Bacillati</taxon>
        <taxon>Actinomycetota</taxon>
        <taxon>Actinomycetes</taxon>
        <taxon>Streptosporangiales</taxon>
        <taxon>Thermomonosporaceae</taxon>
        <taxon>Actinomadura</taxon>
    </lineage>
</organism>
<dbReference type="RefSeq" id="WP_148350107.1">
    <property type="nucleotide sequence ID" value="NZ_JBHSBF010000027.1"/>
</dbReference>
<sequence length="65" mass="7430">MTDAERIAALEREVRALESMLVDLHERQVRTATVLNDTLQDLLDQMKGQPTPRRRHLHPVGTGRS</sequence>
<evidence type="ECO:0000256" key="1">
    <source>
        <dbReference type="SAM" id="MobiDB-lite"/>
    </source>
</evidence>
<name>A0A5D0UB89_9ACTN</name>
<dbReference type="EMBL" id="VSFF01000005">
    <property type="protein sequence ID" value="TYC15016.1"/>
    <property type="molecule type" value="Genomic_DNA"/>
</dbReference>
<evidence type="ECO:0000313" key="3">
    <source>
        <dbReference type="Proteomes" id="UP000322634"/>
    </source>
</evidence>
<gene>
    <name evidence="2" type="ORF">FXF65_12880</name>
</gene>
<comment type="caution">
    <text evidence="2">The sequence shown here is derived from an EMBL/GenBank/DDBJ whole genome shotgun (WGS) entry which is preliminary data.</text>
</comment>
<reference evidence="2 3" key="1">
    <citation type="submission" date="2019-08" db="EMBL/GenBank/DDBJ databases">
        <title>Actinomadura sp. nov. CYP1-5 isolated from mountain soil.</title>
        <authorList>
            <person name="Songsumanus A."/>
            <person name="Kuncharoen N."/>
            <person name="Kudo T."/>
            <person name="Yuki M."/>
            <person name="Igarashi Y."/>
            <person name="Tanasupawat S."/>
        </authorList>
    </citation>
    <scope>NUCLEOTIDE SEQUENCE [LARGE SCALE GENOMIC DNA]</scope>
    <source>
        <strain evidence="2 3">GKU157</strain>
    </source>
</reference>
<feature type="region of interest" description="Disordered" evidence="1">
    <location>
        <begin position="43"/>
        <end position="65"/>
    </location>
</feature>
<proteinExistence type="predicted"/>
<protein>
    <recommendedName>
        <fullName evidence="4">SlyX family protein</fullName>
    </recommendedName>
</protein>